<feature type="non-terminal residue" evidence="3">
    <location>
        <position position="1"/>
    </location>
</feature>
<dbReference type="InterPro" id="IPR026444">
    <property type="entry name" value="Secre_tail"/>
</dbReference>
<accession>A0A2S7WXV5</accession>
<proteinExistence type="predicted"/>
<dbReference type="Pfam" id="PF18962">
    <property type="entry name" value="Por_Secre_tail"/>
    <property type="match status" value="1"/>
</dbReference>
<sequence length="135" mass="15046">NTTKISADDLTTITFTFLPVEANTKKLDLKISDVKFTKSAVENQTVGKIEQFQNKFMAYPNPSKGNVNVLLFSKVDAKATVSLFDVTGKEIYNAPVQLTTGKNEIDFNVKVKPGILFLKVNSKQTNYGTSKIFFR</sequence>
<dbReference type="RefSeq" id="WP_170064426.1">
    <property type="nucleotide sequence ID" value="NZ_MSCM01000001.1"/>
</dbReference>
<dbReference type="Proteomes" id="UP000239068">
    <property type="component" value="Unassembled WGS sequence"/>
</dbReference>
<comment type="caution">
    <text evidence="3">The sequence shown here is derived from an EMBL/GenBank/DDBJ whole genome shotgun (WGS) entry which is preliminary data.</text>
</comment>
<organism evidence="3 4">
    <name type="scientific">Polaribacter glomeratus</name>
    <dbReference type="NCBI Taxonomy" id="102"/>
    <lineage>
        <taxon>Bacteria</taxon>
        <taxon>Pseudomonadati</taxon>
        <taxon>Bacteroidota</taxon>
        <taxon>Flavobacteriia</taxon>
        <taxon>Flavobacteriales</taxon>
        <taxon>Flavobacteriaceae</taxon>
    </lineage>
</organism>
<gene>
    <name evidence="3" type="ORF">BTO16_07385</name>
</gene>
<dbReference type="NCBIfam" id="TIGR04183">
    <property type="entry name" value="Por_Secre_tail"/>
    <property type="match status" value="1"/>
</dbReference>
<feature type="domain" description="Secretion system C-terminal sorting" evidence="2">
    <location>
        <begin position="59"/>
        <end position="132"/>
    </location>
</feature>
<evidence type="ECO:0000313" key="3">
    <source>
        <dbReference type="EMBL" id="PQJ82410.1"/>
    </source>
</evidence>
<evidence type="ECO:0000256" key="1">
    <source>
        <dbReference type="ARBA" id="ARBA00022729"/>
    </source>
</evidence>
<reference evidence="3 4" key="1">
    <citation type="submission" date="2016-12" db="EMBL/GenBank/DDBJ databases">
        <title>Trade-off between light-utilization and light-protection in marine flavobacteria.</title>
        <authorList>
            <person name="Kumagai Y."/>
            <person name="Yoshizawa S."/>
            <person name="Kogure K."/>
            <person name="Iwasaki W."/>
        </authorList>
    </citation>
    <scope>NUCLEOTIDE SEQUENCE [LARGE SCALE GENOMIC DNA]</scope>
    <source>
        <strain evidence="3 4">ATCC 43844</strain>
    </source>
</reference>
<name>A0A2S7WXV5_9FLAO</name>
<keyword evidence="4" id="KW-1185">Reference proteome</keyword>
<dbReference type="AlphaFoldDB" id="A0A2S7WXV5"/>
<dbReference type="EMBL" id="MSCM01000001">
    <property type="protein sequence ID" value="PQJ82410.1"/>
    <property type="molecule type" value="Genomic_DNA"/>
</dbReference>
<evidence type="ECO:0000313" key="4">
    <source>
        <dbReference type="Proteomes" id="UP000239068"/>
    </source>
</evidence>
<evidence type="ECO:0000259" key="2">
    <source>
        <dbReference type="Pfam" id="PF18962"/>
    </source>
</evidence>
<keyword evidence="1" id="KW-0732">Signal</keyword>
<protein>
    <recommendedName>
        <fullName evidence="2">Secretion system C-terminal sorting domain-containing protein</fullName>
    </recommendedName>
</protein>